<evidence type="ECO:0000313" key="1">
    <source>
        <dbReference type="EMBL" id="QLF88187.1"/>
    </source>
</evidence>
<protein>
    <submittedName>
        <fullName evidence="1">Uncharacterized protein</fullName>
    </submittedName>
</protein>
<dbReference type="EMBL" id="MT375523">
    <property type="protein sequence ID" value="QLF88187.1"/>
    <property type="molecule type" value="Genomic_DNA"/>
</dbReference>
<organism evidence="1 2">
    <name type="scientific">Pelagibacter phage Eyrgjafa EXVC018P</name>
    <dbReference type="NCBI Taxonomy" id="2736227"/>
    <lineage>
        <taxon>Viruses</taxon>
        <taxon>Duplodnaviria</taxon>
        <taxon>Heunggongvirae</taxon>
        <taxon>Uroviricota</taxon>
        <taxon>Caudoviricetes</taxon>
        <taxon>Autographivirales</taxon>
        <taxon>Fussvirus</taxon>
        <taxon>Fussvirus Eyrgjafa EXVC018P</taxon>
    </lineage>
</organism>
<name>A0A7S5Y9Z9_9CAUD</name>
<gene>
    <name evidence="1" type="ORF">Eyrgjafa_gp_42</name>
</gene>
<keyword evidence="2" id="KW-1185">Reference proteome</keyword>
<evidence type="ECO:0000313" key="2">
    <source>
        <dbReference type="Proteomes" id="UP000594646"/>
    </source>
</evidence>
<sequence>MNDKLLTKFILSFLIEKKDYLELKQEQQTIVFETCRTIMTAIYNAIKYENVYPVIMCGDVEAFKVIEKAINSVSNYLPSVEKIKIHLIH</sequence>
<dbReference type="Proteomes" id="UP000594646">
    <property type="component" value="Genome"/>
</dbReference>
<accession>A0A7S5Y9Z9</accession>
<reference evidence="2" key="1">
    <citation type="submission" date="2020-04" db="EMBL/GenBank/DDBJ databases">
        <title>Efficient Dilution-to-Extinction isolation of novel virus-host model systems for fastidious heterotrophic bacteria.</title>
        <authorList>
            <person name="Buchholz H.H."/>
            <person name="Temperton B."/>
            <person name="Michelsen M."/>
            <person name="Allen M."/>
        </authorList>
    </citation>
    <scope>NUCLEOTIDE SEQUENCE [LARGE SCALE GENOMIC DNA]</scope>
</reference>
<proteinExistence type="predicted"/>